<comment type="similarity">
    <text evidence="1">Belongs to the bZIP family. Jun subfamily.</text>
</comment>
<keyword evidence="4" id="KW-0804">Transcription</keyword>
<reference evidence="7" key="1">
    <citation type="submission" date="2020-05" db="UniProtKB">
        <authorList>
            <consortium name="EnsemblMetazoa"/>
        </authorList>
    </citation>
    <scope>IDENTIFICATION</scope>
    <source>
        <strain evidence="7">Yale</strain>
    </source>
</reference>
<dbReference type="GO" id="GO:0000981">
    <property type="term" value="F:DNA-binding transcription factor activity, RNA polymerase II-specific"/>
    <property type="evidence" value="ECO:0007669"/>
    <property type="project" value="TreeGrafter"/>
</dbReference>
<accession>A0A1B0FQ16</accession>
<dbReference type="EnsemblMetazoa" id="GMOY006010-RA">
    <property type="protein sequence ID" value="GMOY006010-PA"/>
    <property type="gene ID" value="GMOY006010"/>
</dbReference>
<dbReference type="PANTHER" id="PTHR11462">
    <property type="entry name" value="JUN TRANSCRIPTION FACTOR-RELATED"/>
    <property type="match status" value="1"/>
</dbReference>
<feature type="region of interest" description="Disordered" evidence="5">
    <location>
        <begin position="1"/>
        <end position="20"/>
    </location>
</feature>
<evidence type="ECO:0000256" key="5">
    <source>
        <dbReference type="SAM" id="MobiDB-lite"/>
    </source>
</evidence>
<dbReference type="PRINTS" id="PR00043">
    <property type="entry name" value="LEUZIPPRJUN"/>
</dbReference>
<evidence type="ECO:0000313" key="7">
    <source>
        <dbReference type="EnsemblMetazoa" id="GMOY006010-PA"/>
    </source>
</evidence>
<dbReference type="GO" id="GO:0005634">
    <property type="term" value="C:nucleus"/>
    <property type="evidence" value="ECO:0007669"/>
    <property type="project" value="UniProtKB-ARBA"/>
</dbReference>
<dbReference type="InterPro" id="IPR046347">
    <property type="entry name" value="bZIP_sf"/>
</dbReference>
<organism evidence="7 8">
    <name type="scientific">Glossina morsitans morsitans</name>
    <name type="common">Savannah tsetse fly</name>
    <dbReference type="NCBI Taxonomy" id="37546"/>
    <lineage>
        <taxon>Eukaryota</taxon>
        <taxon>Metazoa</taxon>
        <taxon>Ecdysozoa</taxon>
        <taxon>Arthropoda</taxon>
        <taxon>Hexapoda</taxon>
        <taxon>Insecta</taxon>
        <taxon>Pterygota</taxon>
        <taxon>Neoptera</taxon>
        <taxon>Endopterygota</taxon>
        <taxon>Diptera</taxon>
        <taxon>Brachycera</taxon>
        <taxon>Muscomorpha</taxon>
        <taxon>Hippoboscoidea</taxon>
        <taxon>Glossinidae</taxon>
        <taxon>Glossina</taxon>
    </lineage>
</organism>
<dbReference type="VEuPathDB" id="VectorBase:GMOY006010"/>
<evidence type="ECO:0000313" key="8">
    <source>
        <dbReference type="Proteomes" id="UP000092444"/>
    </source>
</evidence>
<evidence type="ECO:0000256" key="4">
    <source>
        <dbReference type="ARBA" id="ARBA00023163"/>
    </source>
</evidence>
<feature type="domain" description="BZIP" evidence="6">
    <location>
        <begin position="22"/>
        <end position="63"/>
    </location>
</feature>
<feature type="region of interest" description="Disordered" evidence="5">
    <location>
        <begin position="60"/>
        <end position="79"/>
    </location>
</feature>
<dbReference type="Proteomes" id="UP000092444">
    <property type="component" value="Unassembled WGS sequence"/>
</dbReference>
<dbReference type="InterPro" id="IPR002112">
    <property type="entry name" value="Leuzip_Jun"/>
</dbReference>
<keyword evidence="3" id="KW-0238">DNA-binding</keyword>
<sequence>RKAQTAKPPLSPPVSPINTETQEKIKLERKRQRNPVVASKCHKRKLERISKLRKKVKLLKGKSENPNTDSEEQFVKFLD</sequence>
<dbReference type="InterPro" id="IPR050946">
    <property type="entry name" value="AP-1_TF_bZIP"/>
</dbReference>
<proteinExistence type="inferred from homology"/>
<dbReference type="Gene3D" id="1.20.5.170">
    <property type="match status" value="1"/>
</dbReference>
<dbReference type="InterPro" id="IPR004827">
    <property type="entry name" value="bZIP"/>
</dbReference>
<evidence type="ECO:0000259" key="6">
    <source>
        <dbReference type="Pfam" id="PF00170"/>
    </source>
</evidence>
<keyword evidence="2" id="KW-0805">Transcription regulation</keyword>
<dbReference type="GO" id="GO:0051726">
    <property type="term" value="P:regulation of cell cycle"/>
    <property type="evidence" value="ECO:0007669"/>
    <property type="project" value="TreeGrafter"/>
</dbReference>
<evidence type="ECO:0000256" key="3">
    <source>
        <dbReference type="ARBA" id="ARBA00023125"/>
    </source>
</evidence>
<keyword evidence="8" id="KW-1185">Reference proteome</keyword>
<dbReference type="GO" id="GO:0042127">
    <property type="term" value="P:regulation of cell population proliferation"/>
    <property type="evidence" value="ECO:0007669"/>
    <property type="project" value="TreeGrafter"/>
</dbReference>
<dbReference type="SUPFAM" id="SSF57959">
    <property type="entry name" value="Leucine zipper domain"/>
    <property type="match status" value="1"/>
</dbReference>
<dbReference type="GO" id="GO:0000978">
    <property type="term" value="F:RNA polymerase II cis-regulatory region sequence-specific DNA binding"/>
    <property type="evidence" value="ECO:0007669"/>
    <property type="project" value="TreeGrafter"/>
</dbReference>
<dbReference type="AlphaFoldDB" id="A0A1B0FQ16"/>
<name>A0A1B0FQ16_GLOMM</name>
<dbReference type="Pfam" id="PF00170">
    <property type="entry name" value="bZIP_1"/>
    <property type="match status" value="1"/>
</dbReference>
<evidence type="ECO:0000256" key="2">
    <source>
        <dbReference type="ARBA" id="ARBA00023015"/>
    </source>
</evidence>
<dbReference type="GO" id="GO:0005667">
    <property type="term" value="C:transcription regulator complex"/>
    <property type="evidence" value="ECO:0007669"/>
    <property type="project" value="TreeGrafter"/>
</dbReference>
<protein>
    <recommendedName>
        <fullName evidence="6">BZIP domain-containing protein</fullName>
    </recommendedName>
</protein>
<dbReference type="EMBL" id="CCAG010017395">
    <property type="status" value="NOT_ANNOTATED_CDS"/>
    <property type="molecule type" value="Genomic_DNA"/>
</dbReference>
<dbReference type="PANTHER" id="PTHR11462:SF35">
    <property type="entry name" value="TRANSCRIPTION FACTOR JRA"/>
    <property type="match status" value="1"/>
</dbReference>
<evidence type="ECO:0000256" key="1">
    <source>
        <dbReference type="ARBA" id="ARBA00006882"/>
    </source>
</evidence>
<dbReference type="STRING" id="37546.A0A1B0FQ16"/>